<dbReference type="SUPFAM" id="SSF55729">
    <property type="entry name" value="Acyl-CoA N-acyltransferases (Nat)"/>
    <property type="match status" value="1"/>
</dbReference>
<dbReference type="InterPro" id="IPR016181">
    <property type="entry name" value="Acyl_CoA_acyltransferase"/>
</dbReference>
<evidence type="ECO:0000313" key="1">
    <source>
        <dbReference type="EMBL" id="WYJ78692.1"/>
    </source>
</evidence>
<protein>
    <recommendedName>
        <fullName evidence="3">GNAT family N-acetyltransferase</fullName>
    </recommendedName>
</protein>
<dbReference type="EMBL" id="CP147250">
    <property type="protein sequence ID" value="WYJ78692.1"/>
    <property type="molecule type" value="Genomic_DNA"/>
</dbReference>
<evidence type="ECO:0000313" key="2">
    <source>
        <dbReference type="Proteomes" id="UP000664360"/>
    </source>
</evidence>
<keyword evidence="2" id="KW-1185">Reference proteome</keyword>
<organism evidence="1 2">
    <name type="scientific">Candidatus Enterococcus mangumiae</name>
    <dbReference type="NCBI Taxonomy" id="2230878"/>
    <lineage>
        <taxon>Bacteria</taxon>
        <taxon>Bacillati</taxon>
        <taxon>Bacillota</taxon>
        <taxon>Bacilli</taxon>
        <taxon>Lactobacillales</taxon>
        <taxon>Enterococcaceae</taxon>
        <taxon>Enterococcus</taxon>
    </lineage>
</organism>
<dbReference type="RefSeq" id="WP_339092643.1">
    <property type="nucleotide sequence ID" value="NZ_CP147250.1"/>
</dbReference>
<reference evidence="1 2" key="1">
    <citation type="submission" date="2021-03" db="EMBL/GenBank/DDBJ databases">
        <authorList>
            <person name="Gilmore M.S."/>
            <person name="Schwartzman J."/>
            <person name="Van Tyne D."/>
            <person name="Martin M."/>
            <person name="Earl A.M."/>
            <person name="Manson A.L."/>
            <person name="Straub T."/>
            <person name="Salamzade R."/>
            <person name="Saavedra J."/>
            <person name="Lebreton F."/>
            <person name="Prichula J."/>
            <person name="Schaufler K."/>
            <person name="Gaca A."/>
            <person name="Sgardioli B."/>
            <person name="Wagenaar J."/>
            <person name="Strong T."/>
        </authorList>
    </citation>
    <scope>NUCLEOTIDE SEQUENCE [LARGE SCALE GENOMIC DNA]</scope>
    <source>
        <strain evidence="1 2">DIV1094</strain>
    </source>
</reference>
<name>A0ABZ2SSH1_9ENTE</name>
<gene>
    <name evidence="1" type="ORF">DOK79_000198</name>
</gene>
<dbReference type="Gene3D" id="3.40.630.30">
    <property type="match status" value="1"/>
</dbReference>
<proteinExistence type="predicted"/>
<dbReference type="Proteomes" id="UP000664360">
    <property type="component" value="Chromosome"/>
</dbReference>
<reference evidence="1 2" key="2">
    <citation type="submission" date="2024-03" db="EMBL/GenBank/DDBJ databases">
        <title>The Genome Sequence of Enterococcus sp. DIV1094.</title>
        <authorList>
            <consortium name="The Broad Institute Genomics Platform"/>
            <consortium name="The Broad Institute Microbial Omics Core"/>
            <consortium name="The Broad Institute Genomic Center for Infectious Diseases"/>
            <person name="Earl A."/>
            <person name="Manson A."/>
            <person name="Gilmore M."/>
            <person name="Schwartman J."/>
            <person name="Shea T."/>
            <person name="Abouelleil A."/>
            <person name="Cao P."/>
            <person name="Chapman S."/>
            <person name="Cusick C."/>
            <person name="Young S."/>
            <person name="Neafsey D."/>
            <person name="Nusbaum C."/>
            <person name="Birren B."/>
        </authorList>
    </citation>
    <scope>NUCLEOTIDE SEQUENCE [LARGE SCALE GENOMIC DNA]</scope>
    <source>
        <strain evidence="1 2">DIV1094</strain>
    </source>
</reference>
<sequence>MIRTARLEDAEAINQLNKEELGYEISLLETTKQLKNILAQPEMYVIDVYEEDSTRKVLGYVHAQKYETLLSPTMFNILALAVSSNV</sequence>
<accession>A0ABZ2SSH1</accession>
<evidence type="ECO:0008006" key="3">
    <source>
        <dbReference type="Google" id="ProtNLM"/>
    </source>
</evidence>